<evidence type="ECO:0000256" key="1">
    <source>
        <dbReference type="ARBA" id="ARBA00022950"/>
    </source>
</evidence>
<dbReference type="Gene3D" id="3.40.140.120">
    <property type="match status" value="1"/>
</dbReference>
<dbReference type="Gene3D" id="1.20.1270.210">
    <property type="match status" value="1"/>
</dbReference>
<name>A0A6J5M533_9CAUD</name>
<keyword evidence="1" id="KW-1188">Viral release from host cell</keyword>
<proteinExistence type="predicted"/>
<keyword evidence="1" id="KW-0118">Viral capsid assembly</keyword>
<evidence type="ECO:0000313" key="4">
    <source>
        <dbReference type="EMBL" id="CAB4141884.1"/>
    </source>
</evidence>
<keyword evidence="2" id="KW-1162">Viral penetration into host cytoplasm</keyword>
<keyword evidence="3" id="KW-0231">Viral genome packaging</keyword>
<dbReference type="InterPro" id="IPR006944">
    <property type="entry name" value="Phage/GTA_portal"/>
</dbReference>
<keyword evidence="2" id="KW-1160">Virus entry into host cell</keyword>
<gene>
    <name evidence="4" type="ORF">UFOVP428_11</name>
</gene>
<protein>
    <submittedName>
        <fullName evidence="4">COG4695 Phage-related protein</fullName>
    </submittedName>
</protein>
<sequence>MQFRLWPSKTEKRSSLSAPPDWLVNTLSNIFGIQTKSGAAVNENTALSISSVHACVRVISDGIAGLSLKLYKDDGANKTQITNNYAAALLNDPNSYQTKFDFIKYMVGQLVLKGNAYAFINRDARFIAYELHPIRSEYVEPIIENGQLFYRVTMKGYPPMVPSTDMLHFKGLCTDNPLKGKNPIQVHAESLGIDLAAISSSAGVYKNGVLKFLLTSDAVIKPEQAANLKNSLDDVIQGQARSTVLPNGIKMEKLSLSPEEAQYIEQRKFSAQEIARMFGVPASMIGASDGGIKSSVEQEFQDFYARTLLAYAINIEQEMGRKLLTEQDKQTDYFKFNFNSLLRATANDRADFYNKGIRGGWLSPNEARMFEDMNGYGEGAGYMVESNLIPAEQMGAYMDAKIINLTNKALNNNNPTGDNNNTQA</sequence>
<dbReference type="Pfam" id="PF04860">
    <property type="entry name" value="Phage_portal"/>
    <property type="match status" value="1"/>
</dbReference>
<accession>A0A6J5M533</accession>
<keyword evidence="2" id="KW-1171">Viral genome ejection through host cell envelope</keyword>
<dbReference type="NCBIfam" id="TIGR01537">
    <property type="entry name" value="portal_HK97"/>
    <property type="match status" value="1"/>
</dbReference>
<organism evidence="4">
    <name type="scientific">uncultured Caudovirales phage</name>
    <dbReference type="NCBI Taxonomy" id="2100421"/>
    <lineage>
        <taxon>Viruses</taxon>
        <taxon>Duplodnaviria</taxon>
        <taxon>Heunggongvirae</taxon>
        <taxon>Uroviricota</taxon>
        <taxon>Caudoviricetes</taxon>
        <taxon>Peduoviridae</taxon>
        <taxon>Maltschvirus</taxon>
        <taxon>Maltschvirus maltsch</taxon>
    </lineage>
</organism>
<dbReference type="InterPro" id="IPR006427">
    <property type="entry name" value="Portal_HK97"/>
</dbReference>
<dbReference type="EMBL" id="LR796397">
    <property type="protein sequence ID" value="CAB4141884.1"/>
    <property type="molecule type" value="Genomic_DNA"/>
</dbReference>
<dbReference type="Gene3D" id="3.30.1120.70">
    <property type="match status" value="1"/>
</dbReference>
<evidence type="ECO:0000256" key="3">
    <source>
        <dbReference type="ARBA" id="ARBA00023219"/>
    </source>
</evidence>
<reference evidence="4" key="1">
    <citation type="submission" date="2020-04" db="EMBL/GenBank/DDBJ databases">
        <authorList>
            <person name="Chiriac C."/>
            <person name="Salcher M."/>
            <person name="Ghai R."/>
            <person name="Kavagutti S V."/>
        </authorList>
    </citation>
    <scope>NUCLEOTIDE SEQUENCE</scope>
</reference>
<evidence type="ECO:0000256" key="2">
    <source>
        <dbReference type="ARBA" id="ARBA00023009"/>
    </source>
</evidence>